<dbReference type="Proteomes" id="UP001265300">
    <property type="component" value="Segment"/>
</dbReference>
<keyword evidence="2" id="KW-1185">Reference proteome</keyword>
<organism evidence="1 2">
    <name type="scientific">Lariophagus distinguendus negative-strand RNA virus 1</name>
    <dbReference type="NCBI Taxonomy" id="2848911"/>
    <lineage>
        <taxon>Viruses</taxon>
        <taxon>Riboviria</taxon>
        <taxon>Orthornavirae</taxon>
        <taxon>Negarnaviricota</taxon>
    </lineage>
</organism>
<accession>A0A8F2J107</accession>
<protein>
    <submittedName>
        <fullName evidence="1">Matrix protein</fullName>
    </submittedName>
</protein>
<dbReference type="EMBL" id="MW864604">
    <property type="protein sequence ID" value="QWT43294.1"/>
    <property type="molecule type" value="Genomic_RNA"/>
</dbReference>
<name>A0A8F2J107_9VIRU</name>
<proteinExistence type="predicted"/>
<evidence type="ECO:0000313" key="1">
    <source>
        <dbReference type="EMBL" id="QWT43294.1"/>
    </source>
</evidence>
<reference evidence="1" key="1">
    <citation type="journal article" date="2021" name="MSphere">
        <title>Diverse RNA Viruses Discovered in Three Parasitoid Wasps of the Rice Weevil Sitophilus oryzae.</title>
        <authorList>
            <person name="Wang F."/>
            <person name="Yuan B."/>
            <person name="Xiao S."/>
            <person name="Zhang J."/>
            <person name="Jia W."/>
            <person name="Fang Q."/>
            <person name="Wang F."/>
            <person name="Song Q."/>
            <person name="Ye G."/>
        </authorList>
    </citation>
    <scope>NUCLEOTIDE SEQUENCE</scope>
</reference>
<sequence length="243" mass="27114">MHKMNALLRSLRKSEETPSCSQTPLQKIIPGNRPLAFAMRGDIKVDVEGPILVRTSSKMTKYLAGLITAKLLLRYPNWSGAGPYLLAYITSELKSNLPLFSQRKDSRVDRVACILRLAVYTAASCVTSTVCEETVVLDNSWEMVGEMPYPLIISTSGEVKVEAFPIKDRDGLRNKGFRPIPYPGSKWNEKWKTLEFVFERSGDDLIAVAKTYSGVIKGGLEEIEPTAPPSYLLAVEQKELSER</sequence>
<gene>
    <name evidence="1" type="primary">M</name>
</gene>
<evidence type="ECO:0000313" key="2">
    <source>
        <dbReference type="Proteomes" id="UP001265300"/>
    </source>
</evidence>